<name>A0ABU6BBN5_9BACL</name>
<proteinExistence type="predicted"/>
<dbReference type="Proteomes" id="UP000029267">
    <property type="component" value="Unassembled WGS sequence"/>
</dbReference>
<dbReference type="RefSeq" id="WP_061912489.1">
    <property type="nucleotide sequence ID" value="NZ_JPYA02000001.1"/>
</dbReference>
<evidence type="ECO:0000313" key="1">
    <source>
        <dbReference type="EMBL" id="MEB3749271.1"/>
    </source>
</evidence>
<dbReference type="Gene3D" id="3.30.500.20">
    <property type="entry name" value="BH3703-like domains"/>
    <property type="match status" value="1"/>
</dbReference>
<sequence>METYKMEYIYQQIADILVNMIPEAWRKILLYAEFREGYKKIFFYYYPEKEGEPVYSLDITDLFDVDENEFDRLENELYSCFSRLREKFKEQEPWTNLTYILDNTGRMKIHYGYDDLSEMSPVEKQEKWENEYLN</sequence>
<dbReference type="SUPFAM" id="SSF160424">
    <property type="entry name" value="BH3703-like"/>
    <property type="match status" value="1"/>
</dbReference>
<comment type="caution">
    <text evidence="1">The sequence shown here is derived from an EMBL/GenBank/DDBJ whole genome shotgun (WGS) entry which is preliminary data.</text>
</comment>
<reference evidence="1 2" key="1">
    <citation type="journal article" date="2014" name="Genome Announc.">
        <title>Draft Genome Sequence of Geobacillus icigianus Strain G1w1T Isolated from Hot Springs in the Valley of Geysers, Kamchatka (Russian Federation).</title>
        <authorList>
            <person name="Bryanskaya A.V."/>
            <person name="Rozanov A.S."/>
            <person name="Logacheva M.D."/>
            <person name="Kotenko A.V."/>
            <person name="Peltek S.E."/>
        </authorList>
    </citation>
    <scope>NUCLEOTIDE SEQUENCE [LARGE SCALE GENOMIC DNA]</scope>
    <source>
        <strain evidence="1 2">G1w1</strain>
    </source>
</reference>
<dbReference type="InterPro" id="IPR006728">
    <property type="entry name" value="YezG-like"/>
</dbReference>
<gene>
    <name evidence="1" type="ORF">EP10_000110</name>
</gene>
<protein>
    <submittedName>
        <fullName evidence="1">Antitoxin YezG</fullName>
    </submittedName>
</protein>
<dbReference type="Pfam" id="PF04634">
    <property type="entry name" value="YezG-like"/>
    <property type="match status" value="1"/>
</dbReference>
<keyword evidence="2" id="KW-1185">Reference proteome</keyword>
<dbReference type="EMBL" id="JPYA02000001">
    <property type="protein sequence ID" value="MEB3749271.1"/>
    <property type="molecule type" value="Genomic_DNA"/>
</dbReference>
<accession>A0ABU6BBN5</accession>
<organism evidence="1 2">
    <name type="scientific">Geobacillus icigianus</name>
    <dbReference type="NCBI Taxonomy" id="1430331"/>
    <lineage>
        <taxon>Bacteria</taxon>
        <taxon>Bacillati</taxon>
        <taxon>Bacillota</taxon>
        <taxon>Bacilli</taxon>
        <taxon>Bacillales</taxon>
        <taxon>Anoxybacillaceae</taxon>
        <taxon>Geobacillus</taxon>
    </lineage>
</organism>
<dbReference type="InterPro" id="IPR036170">
    <property type="entry name" value="YezG-like_sf"/>
</dbReference>
<evidence type="ECO:0000313" key="2">
    <source>
        <dbReference type="Proteomes" id="UP000029267"/>
    </source>
</evidence>